<keyword evidence="2" id="KW-1185">Reference proteome</keyword>
<accession>A0A9P7Z939</accession>
<evidence type="ECO:0000313" key="2">
    <source>
        <dbReference type="Proteomes" id="UP000887226"/>
    </source>
</evidence>
<dbReference type="EMBL" id="MU253769">
    <property type="protein sequence ID" value="KAG9247536.1"/>
    <property type="molecule type" value="Genomic_DNA"/>
</dbReference>
<dbReference type="AlphaFoldDB" id="A0A9P7Z939"/>
<proteinExistence type="predicted"/>
<name>A0A9P7Z939_9HELO</name>
<protein>
    <submittedName>
        <fullName evidence="1">Uncharacterized protein</fullName>
    </submittedName>
</protein>
<organism evidence="1 2">
    <name type="scientific">Calycina marina</name>
    <dbReference type="NCBI Taxonomy" id="1763456"/>
    <lineage>
        <taxon>Eukaryota</taxon>
        <taxon>Fungi</taxon>
        <taxon>Dikarya</taxon>
        <taxon>Ascomycota</taxon>
        <taxon>Pezizomycotina</taxon>
        <taxon>Leotiomycetes</taxon>
        <taxon>Helotiales</taxon>
        <taxon>Pezizellaceae</taxon>
        <taxon>Calycina</taxon>
    </lineage>
</organism>
<dbReference type="Proteomes" id="UP000887226">
    <property type="component" value="Unassembled WGS sequence"/>
</dbReference>
<sequence length="129" mass="14023">MTSLEGSKAFPSNLMYCSTKFELKGLNEVLAAEIERLAYKFYIVASQIKAYEGTVSHGAANNFEKYNSDPVKGAAKILGVVSGEIIAKDKKMLLRLSLETNGGALLGGVVKDITEVADQYQDIWKSRGV</sequence>
<comment type="caution">
    <text evidence="1">The sequence shown here is derived from an EMBL/GenBank/DDBJ whole genome shotgun (WGS) entry which is preliminary data.</text>
</comment>
<dbReference type="OrthoDB" id="1274115at2759"/>
<reference evidence="1" key="1">
    <citation type="journal article" date="2021" name="IMA Fungus">
        <title>Genomic characterization of three marine fungi, including Emericellopsis atlantica sp. nov. with signatures of a generalist lifestyle and marine biomass degradation.</title>
        <authorList>
            <person name="Hagestad O.C."/>
            <person name="Hou L."/>
            <person name="Andersen J.H."/>
            <person name="Hansen E.H."/>
            <person name="Altermark B."/>
            <person name="Li C."/>
            <person name="Kuhnert E."/>
            <person name="Cox R.J."/>
            <person name="Crous P.W."/>
            <person name="Spatafora J.W."/>
            <person name="Lail K."/>
            <person name="Amirebrahimi M."/>
            <person name="Lipzen A."/>
            <person name="Pangilinan J."/>
            <person name="Andreopoulos W."/>
            <person name="Hayes R.D."/>
            <person name="Ng V."/>
            <person name="Grigoriev I.V."/>
            <person name="Jackson S.A."/>
            <person name="Sutton T.D.S."/>
            <person name="Dobson A.D.W."/>
            <person name="Rama T."/>
        </authorList>
    </citation>
    <scope>NUCLEOTIDE SEQUENCE</scope>
    <source>
        <strain evidence="1">TRa3180A</strain>
    </source>
</reference>
<evidence type="ECO:0000313" key="1">
    <source>
        <dbReference type="EMBL" id="KAG9247536.1"/>
    </source>
</evidence>
<gene>
    <name evidence="1" type="ORF">BJ878DRAFT_491988</name>
</gene>